<evidence type="ECO:0000313" key="2">
    <source>
        <dbReference type="Proteomes" id="UP000286246"/>
    </source>
</evidence>
<keyword evidence="2" id="KW-1185">Reference proteome</keyword>
<gene>
    <name evidence="1" type="ORF">DFQ12_0504</name>
</gene>
<sequence>MDSCRMHSGRNTKQVRRKLYAGSTKSYKIPESLGLLFYKKLVFKKFIKMILQHLFQTYYVLYRV</sequence>
<organism evidence="1 2">
    <name type="scientific">Sphingobacterium detergens</name>
    <dbReference type="NCBI Taxonomy" id="1145106"/>
    <lineage>
        <taxon>Bacteria</taxon>
        <taxon>Pseudomonadati</taxon>
        <taxon>Bacteroidota</taxon>
        <taxon>Sphingobacteriia</taxon>
        <taxon>Sphingobacteriales</taxon>
        <taxon>Sphingobacteriaceae</taxon>
        <taxon>Sphingobacterium</taxon>
    </lineage>
</organism>
<name>A0A420BG40_SPHD1</name>
<evidence type="ECO:0000313" key="1">
    <source>
        <dbReference type="EMBL" id="RKE55668.1"/>
    </source>
</evidence>
<comment type="caution">
    <text evidence="1">The sequence shown here is derived from an EMBL/GenBank/DDBJ whole genome shotgun (WGS) entry which is preliminary data.</text>
</comment>
<reference evidence="1 2" key="1">
    <citation type="submission" date="2018-09" db="EMBL/GenBank/DDBJ databases">
        <title>Genomic Encyclopedia of Type Strains, Phase III (KMG-III): the genomes of soil and plant-associated and newly described type strains.</title>
        <authorList>
            <person name="Whitman W."/>
        </authorList>
    </citation>
    <scope>NUCLEOTIDE SEQUENCE [LARGE SCALE GENOMIC DNA]</scope>
    <source>
        <strain evidence="1 2">CECT 7938</strain>
    </source>
</reference>
<dbReference type="AlphaFoldDB" id="A0A420BG40"/>
<dbReference type="EMBL" id="RAPY01000001">
    <property type="protein sequence ID" value="RKE55668.1"/>
    <property type="molecule type" value="Genomic_DNA"/>
</dbReference>
<proteinExistence type="predicted"/>
<accession>A0A420BG40</accession>
<protein>
    <submittedName>
        <fullName evidence="1">Uncharacterized protein</fullName>
    </submittedName>
</protein>
<dbReference type="Proteomes" id="UP000286246">
    <property type="component" value="Unassembled WGS sequence"/>
</dbReference>